<protein>
    <submittedName>
        <fullName evidence="2">Uncharacterized protein</fullName>
    </submittedName>
</protein>
<keyword evidence="3" id="KW-1185">Reference proteome</keyword>
<reference evidence="2" key="1">
    <citation type="submission" date="2022-08" db="EMBL/GenBank/DDBJ databases">
        <authorList>
            <consortium name="DOE Joint Genome Institute"/>
            <person name="Min B."/>
            <person name="Sierra-Patev S."/>
            <person name="Naranjo-Ortiz M."/>
            <person name="Looney B."/>
            <person name="Konkel Z."/>
            <person name="Slot J.C."/>
            <person name="Sakamoto Y."/>
            <person name="Steenwyk J.L."/>
            <person name="Rokas A."/>
            <person name="Carro J."/>
            <person name="Camarero S."/>
            <person name="Ferreira P."/>
            <person name="Molpeceres G."/>
            <person name="Ruiz-duenas F.J."/>
            <person name="Serrano A."/>
            <person name="Henrissat B."/>
            <person name="Drula E."/>
            <person name="Hughes K.W."/>
            <person name="Mata J.L."/>
            <person name="Ishikawa N.K."/>
            <person name="Vargas-Isla R."/>
            <person name="Ushijima S."/>
            <person name="Smith C.A."/>
            <person name="Ahrendt S."/>
            <person name="Andreopoulos W."/>
            <person name="He G."/>
            <person name="LaButti K."/>
            <person name="Lipzen A."/>
            <person name="Ng V."/>
            <person name="Riley R."/>
            <person name="Sandor L."/>
            <person name="Barry K."/>
            <person name="Martinez A.T."/>
            <person name="Xiao Y."/>
            <person name="Gibbons J.G."/>
            <person name="Terashima K."/>
            <person name="Hibbett D.S."/>
            <person name="Grigoriev I.V."/>
        </authorList>
    </citation>
    <scope>NUCLEOTIDE SEQUENCE</scope>
    <source>
        <strain evidence="2">ET3784</strain>
    </source>
</reference>
<feature type="compositionally biased region" description="Low complexity" evidence="1">
    <location>
        <begin position="212"/>
        <end position="233"/>
    </location>
</feature>
<evidence type="ECO:0000313" key="3">
    <source>
        <dbReference type="Proteomes" id="UP001176059"/>
    </source>
</evidence>
<reference evidence="2" key="2">
    <citation type="journal article" date="2023" name="Proc. Natl. Acad. Sci. U.S.A.">
        <title>A global phylogenomic analysis of the shiitake genus Lentinula.</title>
        <authorList>
            <person name="Sierra-Patev S."/>
            <person name="Min B."/>
            <person name="Naranjo-Ortiz M."/>
            <person name="Looney B."/>
            <person name="Konkel Z."/>
            <person name="Slot J.C."/>
            <person name="Sakamoto Y."/>
            <person name="Steenwyk J.L."/>
            <person name="Rokas A."/>
            <person name="Carro J."/>
            <person name="Camarero S."/>
            <person name="Ferreira P."/>
            <person name="Molpeceres G."/>
            <person name="Ruiz-Duenas F.J."/>
            <person name="Serrano A."/>
            <person name="Henrissat B."/>
            <person name="Drula E."/>
            <person name="Hughes K.W."/>
            <person name="Mata J.L."/>
            <person name="Ishikawa N.K."/>
            <person name="Vargas-Isla R."/>
            <person name="Ushijima S."/>
            <person name="Smith C.A."/>
            <person name="Donoghue J."/>
            <person name="Ahrendt S."/>
            <person name="Andreopoulos W."/>
            <person name="He G."/>
            <person name="LaButti K."/>
            <person name="Lipzen A."/>
            <person name="Ng V."/>
            <person name="Riley R."/>
            <person name="Sandor L."/>
            <person name="Barry K."/>
            <person name="Martinez A.T."/>
            <person name="Xiao Y."/>
            <person name="Gibbons J.G."/>
            <person name="Terashima K."/>
            <person name="Grigoriev I.V."/>
            <person name="Hibbett D."/>
        </authorList>
    </citation>
    <scope>NUCLEOTIDE SEQUENCE</scope>
    <source>
        <strain evidence="2">ET3784</strain>
    </source>
</reference>
<name>A0AA38J248_9AGAR</name>
<evidence type="ECO:0000313" key="2">
    <source>
        <dbReference type="EMBL" id="KAJ3713771.1"/>
    </source>
</evidence>
<gene>
    <name evidence="2" type="ORF">DFJ43DRAFT_1104832</name>
</gene>
<dbReference type="Proteomes" id="UP001176059">
    <property type="component" value="Unassembled WGS sequence"/>
</dbReference>
<proteinExistence type="predicted"/>
<feature type="region of interest" description="Disordered" evidence="1">
    <location>
        <begin position="187"/>
        <end position="248"/>
    </location>
</feature>
<dbReference type="AlphaFoldDB" id="A0AA38J248"/>
<feature type="non-terminal residue" evidence="2">
    <location>
        <position position="248"/>
    </location>
</feature>
<sequence length="248" mass="28080">MAVPLTVHNTNIGKWQWHSKRRGEHLAIKVMLVRRYGQVRQTSTDNQPPTVYTKFLHSAEEWQLYFTQYHGFHAVENGQLWQLTPVDSKKSVISSLILGTIQIEKPDVPGKGPTNRNQRMSDLYSKIRTMTGSSQHEAINATINMLESNEFKGLKYTPTRENPNAWTKIFLAMTDYDRYKREFPSEENPYIRLPDGTTETQRAASIHRGSKQAKSSGSQSRKNPEAQGSHSSGGQSGKEGDEQADDGE</sequence>
<organism evidence="2 3">
    <name type="scientific">Lentinula guzmanii</name>
    <dbReference type="NCBI Taxonomy" id="2804957"/>
    <lineage>
        <taxon>Eukaryota</taxon>
        <taxon>Fungi</taxon>
        <taxon>Dikarya</taxon>
        <taxon>Basidiomycota</taxon>
        <taxon>Agaricomycotina</taxon>
        <taxon>Agaricomycetes</taxon>
        <taxon>Agaricomycetidae</taxon>
        <taxon>Agaricales</taxon>
        <taxon>Marasmiineae</taxon>
        <taxon>Omphalotaceae</taxon>
        <taxon>Lentinula</taxon>
    </lineage>
</organism>
<comment type="caution">
    <text evidence="2">The sequence shown here is derived from an EMBL/GenBank/DDBJ whole genome shotgun (WGS) entry which is preliminary data.</text>
</comment>
<evidence type="ECO:0000256" key="1">
    <source>
        <dbReference type="SAM" id="MobiDB-lite"/>
    </source>
</evidence>
<dbReference type="EMBL" id="JANVFO010000096">
    <property type="protein sequence ID" value="KAJ3713771.1"/>
    <property type="molecule type" value="Genomic_DNA"/>
</dbReference>
<accession>A0AA38J248</accession>